<evidence type="ECO:0000313" key="5">
    <source>
        <dbReference type="EMBL" id="GAX29155.1"/>
    </source>
</evidence>
<name>A0A1Z5KSS8_FISSO</name>
<dbReference type="InterPro" id="IPR051634">
    <property type="entry name" value="Extended_Synaptotagmin"/>
</dbReference>
<keyword evidence="6" id="KW-1185">Reference proteome</keyword>
<protein>
    <recommendedName>
        <fullName evidence="4">C2 domain-containing protein</fullName>
    </recommendedName>
</protein>
<dbReference type="SUPFAM" id="SSF49562">
    <property type="entry name" value="C2 domain (Calcium/lipid-binding domain, CaLB)"/>
    <property type="match status" value="2"/>
</dbReference>
<dbReference type="Pfam" id="PF17047">
    <property type="entry name" value="SMP_LBD"/>
    <property type="match status" value="1"/>
</dbReference>
<dbReference type="SMART" id="SM00239">
    <property type="entry name" value="C2"/>
    <property type="match status" value="2"/>
</dbReference>
<reference evidence="5 6" key="1">
    <citation type="journal article" date="2015" name="Plant Cell">
        <title>Oil accumulation by the oleaginous diatom Fistulifera solaris as revealed by the genome and transcriptome.</title>
        <authorList>
            <person name="Tanaka T."/>
            <person name="Maeda Y."/>
            <person name="Veluchamy A."/>
            <person name="Tanaka M."/>
            <person name="Abida H."/>
            <person name="Marechal E."/>
            <person name="Bowler C."/>
            <person name="Muto M."/>
            <person name="Sunaga Y."/>
            <person name="Tanaka M."/>
            <person name="Yoshino T."/>
            <person name="Taniguchi T."/>
            <person name="Fukuda Y."/>
            <person name="Nemoto M."/>
            <person name="Matsumoto M."/>
            <person name="Wong P.S."/>
            <person name="Aburatani S."/>
            <person name="Fujibuchi W."/>
        </authorList>
    </citation>
    <scope>NUCLEOTIDE SEQUENCE [LARGE SCALE GENOMIC DNA]</scope>
    <source>
        <strain evidence="5 6">JPCC DA0580</strain>
    </source>
</reference>
<dbReference type="AlphaFoldDB" id="A0A1Z5KSS8"/>
<dbReference type="CDD" id="cd00030">
    <property type="entry name" value="C2"/>
    <property type="match status" value="2"/>
</dbReference>
<dbReference type="PANTHER" id="PTHR45761">
    <property type="entry name" value="EXTENDED SYNAPTOTAGMIN-LIKE PROTEIN 2, ISOFORM C"/>
    <property type="match status" value="1"/>
</dbReference>
<feature type="compositionally biased region" description="Low complexity" evidence="3">
    <location>
        <begin position="475"/>
        <end position="487"/>
    </location>
</feature>
<evidence type="ECO:0000313" key="6">
    <source>
        <dbReference type="Proteomes" id="UP000198406"/>
    </source>
</evidence>
<feature type="domain" description="C2" evidence="4">
    <location>
        <begin position="140"/>
        <end position="267"/>
    </location>
</feature>
<dbReference type="PROSITE" id="PS50004">
    <property type="entry name" value="C2"/>
    <property type="match status" value="2"/>
</dbReference>
<gene>
    <name evidence="5" type="ORF">FisN_7Hh245</name>
</gene>
<dbReference type="Proteomes" id="UP000198406">
    <property type="component" value="Unassembled WGS sequence"/>
</dbReference>
<dbReference type="Gene3D" id="2.60.40.150">
    <property type="entry name" value="C2 domain"/>
    <property type="match status" value="2"/>
</dbReference>
<dbReference type="GO" id="GO:0005737">
    <property type="term" value="C:cytoplasm"/>
    <property type="evidence" value="ECO:0007669"/>
    <property type="project" value="UniProtKB-ARBA"/>
</dbReference>
<organism evidence="5 6">
    <name type="scientific">Fistulifera solaris</name>
    <name type="common">Oleaginous diatom</name>
    <dbReference type="NCBI Taxonomy" id="1519565"/>
    <lineage>
        <taxon>Eukaryota</taxon>
        <taxon>Sar</taxon>
        <taxon>Stramenopiles</taxon>
        <taxon>Ochrophyta</taxon>
        <taxon>Bacillariophyta</taxon>
        <taxon>Bacillariophyceae</taxon>
        <taxon>Bacillariophycidae</taxon>
        <taxon>Naviculales</taxon>
        <taxon>Naviculaceae</taxon>
        <taxon>Fistulifera</taxon>
    </lineage>
</organism>
<feature type="region of interest" description="Disordered" evidence="3">
    <location>
        <begin position="472"/>
        <end position="493"/>
    </location>
</feature>
<sequence length="624" mass="68498">MLRDLPGPLTTLRFTELDLGIENFVLGQATVHDLKNGFLQFDMDVNYVTNRRISLKASYVGSVGVDRIELDGRIAVVLKPLTKVLPCVSAAQFFFIDPPKLQMNFTGLAEIADIQLIKNKILAGIGAALKDIVVAPYSYVAAKVDPDCDYFNIYRPPISVFRVTLLRGEGFVDAPRVLGEDDVPDVFCKIALGASKPLRSRTVWDNNNPVWDRDEFFDFLLYDFGQSIFLQAWDESNGALDSDDDLGKAEITVRELLLAAQNRTVKLALIGKNGSPTGSKITIRCDLIPFVKEVSSLTAQSPSSETMGGLIIVLIDHAFCVPLEAMEGMHVTSKVRVQYGDEKFETLLLPGTNPHYNTAFHIPISTKAFSEGGGKDITLTLYKCYQENLLKAPEETLLGEINLPYSALERAADTTINETHPVGSGGTALRYRISLHGIDLQTANPTSAVLSSESTIKGKVVKTSEAGMVSNAPQATANTNTTGNTTTKPKSDKDADILKLTAVQGRDFKYHKHLLQESHMSNAYLKIQVGSNPNNSWRTKTCYKSKNPIWNETSAFVLSGPNETIQIDAYDNEEGRTYRDDKLGSAELKVEDVLLTGGKKEVELISKDKPTGTFVTIQCEKVAA</sequence>
<dbReference type="OrthoDB" id="1029639at2759"/>
<keyword evidence="2" id="KW-1133">Transmembrane helix</keyword>
<dbReference type="InterPro" id="IPR035892">
    <property type="entry name" value="C2_domain_sf"/>
</dbReference>
<dbReference type="EMBL" id="BDSP01000285">
    <property type="protein sequence ID" value="GAX29155.1"/>
    <property type="molecule type" value="Genomic_DNA"/>
</dbReference>
<evidence type="ECO:0000256" key="1">
    <source>
        <dbReference type="ARBA" id="ARBA00022692"/>
    </source>
</evidence>
<dbReference type="InParanoid" id="A0A1Z5KSS8"/>
<dbReference type="InterPro" id="IPR000008">
    <property type="entry name" value="C2_dom"/>
</dbReference>
<dbReference type="CDD" id="cd21670">
    <property type="entry name" value="SMP_ESyt"/>
    <property type="match status" value="1"/>
</dbReference>
<evidence type="ECO:0000256" key="2">
    <source>
        <dbReference type="ARBA" id="ARBA00022989"/>
    </source>
</evidence>
<dbReference type="Pfam" id="PF00168">
    <property type="entry name" value="C2"/>
    <property type="match status" value="3"/>
</dbReference>
<comment type="caution">
    <text evidence="5">The sequence shown here is derived from an EMBL/GenBank/DDBJ whole genome shotgun (WGS) entry which is preliminary data.</text>
</comment>
<evidence type="ECO:0000256" key="3">
    <source>
        <dbReference type="SAM" id="MobiDB-lite"/>
    </source>
</evidence>
<proteinExistence type="predicted"/>
<accession>A0A1Z5KSS8</accession>
<dbReference type="PANTHER" id="PTHR45761:SF1">
    <property type="entry name" value="EXTENDED SYNAPTOTAGMIN-LIKE PROTEIN 2, ISOFORM C"/>
    <property type="match status" value="1"/>
</dbReference>
<keyword evidence="1" id="KW-0812">Transmembrane</keyword>
<feature type="domain" description="C2" evidence="4">
    <location>
        <begin position="479"/>
        <end position="604"/>
    </location>
</feature>
<evidence type="ECO:0000259" key="4">
    <source>
        <dbReference type="PROSITE" id="PS50004"/>
    </source>
</evidence>
<dbReference type="InterPro" id="IPR039010">
    <property type="entry name" value="Synaptotagmin_SMP"/>
</dbReference>
<keyword evidence="2" id="KW-0472">Membrane</keyword>